<evidence type="ECO:0000313" key="2">
    <source>
        <dbReference type="EMBL" id="TGZ44707.1"/>
    </source>
</evidence>
<accession>A0A4S2KAV5</accession>
<organism evidence="2 3">
    <name type="scientific">Temnothorax longispinosus</name>
    <dbReference type="NCBI Taxonomy" id="300112"/>
    <lineage>
        <taxon>Eukaryota</taxon>
        <taxon>Metazoa</taxon>
        <taxon>Ecdysozoa</taxon>
        <taxon>Arthropoda</taxon>
        <taxon>Hexapoda</taxon>
        <taxon>Insecta</taxon>
        <taxon>Pterygota</taxon>
        <taxon>Neoptera</taxon>
        <taxon>Endopterygota</taxon>
        <taxon>Hymenoptera</taxon>
        <taxon>Apocrita</taxon>
        <taxon>Aculeata</taxon>
        <taxon>Formicoidea</taxon>
        <taxon>Formicidae</taxon>
        <taxon>Myrmicinae</taxon>
        <taxon>Temnothorax</taxon>
    </lineage>
</organism>
<name>A0A4S2KAV5_9HYME</name>
<feature type="region of interest" description="Disordered" evidence="1">
    <location>
        <begin position="89"/>
        <end position="120"/>
    </location>
</feature>
<dbReference type="Proteomes" id="UP000310200">
    <property type="component" value="Unassembled WGS sequence"/>
</dbReference>
<evidence type="ECO:0000313" key="3">
    <source>
        <dbReference type="Proteomes" id="UP000310200"/>
    </source>
</evidence>
<sequence length="167" mass="18655">MHYNVSQLKANVCIIRNEHPTRAHALASCTSRAHAAAAMRSQYRDTDRKEDFLSRAALKISSRSASASVAKYSRSALLCASKVDRFAQQRQQRRDRFTGKSAEGRKTITPPGGRASPISEERAAACTRRGCLLPSRLIYLSRPNSTSRRKCDKTRRDTPRVKAYSNA</sequence>
<feature type="compositionally biased region" description="Basic and acidic residues" evidence="1">
    <location>
        <begin position="89"/>
        <end position="106"/>
    </location>
</feature>
<proteinExistence type="predicted"/>
<evidence type="ECO:0000256" key="1">
    <source>
        <dbReference type="SAM" id="MobiDB-lite"/>
    </source>
</evidence>
<reference evidence="2 3" key="1">
    <citation type="journal article" date="2019" name="Philos. Trans. R. Soc. Lond., B, Biol. Sci.">
        <title>Ant behaviour and brain gene expression of defending hosts depend on the ecological success of the intruding social parasite.</title>
        <authorList>
            <person name="Kaur R."/>
            <person name="Stoldt M."/>
            <person name="Jongepier E."/>
            <person name="Feldmeyer B."/>
            <person name="Menzel F."/>
            <person name="Bornberg-Bauer E."/>
            <person name="Foitzik S."/>
        </authorList>
    </citation>
    <scope>NUCLEOTIDE SEQUENCE [LARGE SCALE GENOMIC DNA]</scope>
    <source>
        <tissue evidence="2">Whole body</tissue>
    </source>
</reference>
<gene>
    <name evidence="2" type="ORF">DBV15_08365</name>
</gene>
<dbReference type="AlphaFoldDB" id="A0A4S2KAV5"/>
<keyword evidence="3" id="KW-1185">Reference proteome</keyword>
<feature type="region of interest" description="Disordered" evidence="1">
    <location>
        <begin position="144"/>
        <end position="167"/>
    </location>
</feature>
<dbReference type="EMBL" id="QBLH01003157">
    <property type="protein sequence ID" value="TGZ44707.1"/>
    <property type="molecule type" value="Genomic_DNA"/>
</dbReference>
<comment type="caution">
    <text evidence="2">The sequence shown here is derived from an EMBL/GenBank/DDBJ whole genome shotgun (WGS) entry which is preliminary data.</text>
</comment>
<protein>
    <submittedName>
        <fullName evidence="2">Uncharacterized protein</fullName>
    </submittedName>
</protein>